<dbReference type="InterPro" id="IPR036383">
    <property type="entry name" value="TSP1_rpt_sf"/>
</dbReference>
<dbReference type="Pfam" id="PF00090">
    <property type="entry name" value="TSP_1"/>
    <property type="match status" value="2"/>
</dbReference>
<protein>
    <submittedName>
        <fullName evidence="4">TSP1_spondin domain-containing protein</fullName>
    </submittedName>
</protein>
<dbReference type="Gene3D" id="2.20.100.10">
    <property type="entry name" value="Thrombospondin type-1 (TSP1) repeat"/>
    <property type="match status" value="2"/>
</dbReference>
<keyword evidence="3" id="KW-1185">Reference proteome</keyword>
<evidence type="ECO:0000256" key="1">
    <source>
        <dbReference type="ARBA" id="ARBA00022737"/>
    </source>
</evidence>
<dbReference type="PROSITE" id="PS50092">
    <property type="entry name" value="TSP1"/>
    <property type="match status" value="2"/>
</dbReference>
<accession>A0A0R3RK99</accession>
<dbReference type="PRINTS" id="PR01705">
    <property type="entry name" value="TSP1REPEAT"/>
</dbReference>
<dbReference type="PANTHER" id="PTHR22906:SF21">
    <property type="entry name" value="SEMA DOMAIN-CONTAINING PROTEIN"/>
    <property type="match status" value="1"/>
</dbReference>
<reference evidence="4" key="1">
    <citation type="submission" date="2017-02" db="UniProtKB">
        <authorList>
            <consortium name="WormBaseParasite"/>
        </authorList>
    </citation>
    <scope>IDENTIFICATION</scope>
</reference>
<sequence length="136" mass="14733">LLSFACRKCSATSGCFGTSLEQQTCNDDPCPIAVGSAKVGQWSGWSEWSSCSTTCGGGFKRRTRLCQHGTCSGPSKDTLPCILKHCKTFSSGWGYWSPCSETCGKGVRKRVRKCYGAGGQCSGNEYEREVCNVRRC</sequence>
<dbReference type="Proteomes" id="UP000050640">
    <property type="component" value="Unplaced"/>
</dbReference>
<keyword evidence="2" id="KW-1015">Disulfide bond</keyword>
<proteinExistence type="predicted"/>
<organism evidence="3 4">
    <name type="scientific">Elaeophora elaphi</name>
    <dbReference type="NCBI Taxonomy" id="1147741"/>
    <lineage>
        <taxon>Eukaryota</taxon>
        <taxon>Metazoa</taxon>
        <taxon>Ecdysozoa</taxon>
        <taxon>Nematoda</taxon>
        <taxon>Chromadorea</taxon>
        <taxon>Rhabditida</taxon>
        <taxon>Spirurina</taxon>
        <taxon>Spiruromorpha</taxon>
        <taxon>Filarioidea</taxon>
        <taxon>Onchocercidae</taxon>
        <taxon>Elaeophora</taxon>
    </lineage>
</organism>
<evidence type="ECO:0000256" key="2">
    <source>
        <dbReference type="ARBA" id="ARBA00023157"/>
    </source>
</evidence>
<dbReference type="InterPro" id="IPR052065">
    <property type="entry name" value="Compl_asym_regulator"/>
</dbReference>
<dbReference type="SMART" id="SM00209">
    <property type="entry name" value="TSP1"/>
    <property type="match status" value="2"/>
</dbReference>
<evidence type="ECO:0000313" key="3">
    <source>
        <dbReference type="Proteomes" id="UP000050640"/>
    </source>
</evidence>
<dbReference type="STRING" id="1147741.A0A0R3RK99"/>
<dbReference type="WBParaSite" id="EEL_0000190801-mRNA-1">
    <property type="protein sequence ID" value="EEL_0000190801-mRNA-1"/>
    <property type="gene ID" value="EEL_0000190801"/>
</dbReference>
<name>A0A0R3RK99_9BILA</name>
<dbReference type="SUPFAM" id="SSF82895">
    <property type="entry name" value="TSP-1 type 1 repeat"/>
    <property type="match status" value="2"/>
</dbReference>
<dbReference type="PANTHER" id="PTHR22906">
    <property type="entry name" value="PROPERDIN"/>
    <property type="match status" value="1"/>
</dbReference>
<keyword evidence="1" id="KW-0677">Repeat</keyword>
<dbReference type="InterPro" id="IPR000884">
    <property type="entry name" value="TSP1_rpt"/>
</dbReference>
<dbReference type="AlphaFoldDB" id="A0A0R3RK99"/>
<evidence type="ECO:0000313" key="4">
    <source>
        <dbReference type="WBParaSite" id="EEL_0000190801-mRNA-1"/>
    </source>
</evidence>